<dbReference type="RefSeq" id="XP_005099022.2">
    <property type="nucleotide sequence ID" value="XM_005098965.3"/>
</dbReference>
<dbReference type="InterPro" id="IPR011011">
    <property type="entry name" value="Znf_FYVE_PHD"/>
</dbReference>
<evidence type="ECO:0000259" key="2">
    <source>
        <dbReference type="Pfam" id="PF16744"/>
    </source>
</evidence>
<name>A0ABM0JQA6_APLCA</name>
<dbReference type="InterPro" id="IPR011992">
    <property type="entry name" value="EF-hand-dom_pair"/>
</dbReference>
<feature type="region of interest" description="Disordered" evidence="1">
    <location>
        <begin position="22"/>
        <end position="78"/>
    </location>
</feature>
<dbReference type="Gene3D" id="3.30.40.10">
    <property type="entry name" value="Zinc/RING finger domain, C3HC4 (zinc finger)"/>
    <property type="match status" value="1"/>
</dbReference>
<keyword evidence="3" id="KW-1185">Reference proteome</keyword>
<evidence type="ECO:0000313" key="3">
    <source>
        <dbReference type="Proteomes" id="UP000694888"/>
    </source>
</evidence>
<accession>A0ABM0JQA6</accession>
<dbReference type="Proteomes" id="UP000694888">
    <property type="component" value="Unplaced"/>
</dbReference>
<feature type="compositionally biased region" description="Polar residues" evidence="1">
    <location>
        <begin position="560"/>
        <end position="571"/>
    </location>
</feature>
<reference evidence="4" key="1">
    <citation type="submission" date="2025-08" db="UniProtKB">
        <authorList>
            <consortium name="RefSeq"/>
        </authorList>
    </citation>
    <scope>IDENTIFICATION</scope>
</reference>
<proteinExistence type="predicted"/>
<sequence>MGGSSSKQRKCKSSLKYFGEEKTVAESSFSNTATNNNTRTELSSSCTKKKKGKNNVKIKESDKNDKKKSKKKDNRRVQTGSCQNVDTIFIVENSDVEAEEPNSPVYRKKSSCPSCEAKDILMGINRSRSPSAKSLRYSDFNKVTRKTKIYDSDLKSVDIPLYGVPQPTAEETCYVCGVFTGYQLRTCRVCLRAYHDGCLAKVGHGLSEVARTQSTRGHWSCHQCVSLNHLLTQEEVRGVMEAVIDLGISSESISEADYLKYCKDDAKASGKKMTEEREASCSHRFRQMDKANKGQLSWTQFLNMESIRILDNRCSRSLVNLLTQAELQEARTVFQNLDREKKGVAKKSDIHAMFDSDKSRSSTHFPDEAMMYTEEDLSSLVPWGDFLCHRAIYILAERPNWMNAAEHSEEDLLEDVAITPSFESIDDDDDDDYNTCTSELGASASSAGPMSPRYGMSSCYDSSGDNLVDTPDSSAGVLDDDMTSSGADKSEQNLDAGRCPGSKMTRTTGQESTTVERPGYNDGKGLRFSSTEQNRSSLAKQLQNTQQSSSAQGKKEVEQNKPTPQRRSGTVCSPGLLQRRSEVIERRPPPLITADRELKAKSHVALKANRGIQIAPAFGNLVGKMQHSSEWQC</sequence>
<dbReference type="SUPFAM" id="SSF47473">
    <property type="entry name" value="EF-hand"/>
    <property type="match status" value="1"/>
</dbReference>
<gene>
    <name evidence="4" type="primary">LOC101861731</name>
</gene>
<evidence type="ECO:0000313" key="4">
    <source>
        <dbReference type="RefSeq" id="XP_005099022.2"/>
    </source>
</evidence>
<feature type="compositionally biased region" description="Acidic residues" evidence="1">
    <location>
        <begin position="424"/>
        <end position="433"/>
    </location>
</feature>
<dbReference type="Pfam" id="PF16744">
    <property type="entry name" value="zf-RING_15"/>
    <property type="match status" value="1"/>
</dbReference>
<feature type="region of interest" description="Disordered" evidence="1">
    <location>
        <begin position="422"/>
        <end position="572"/>
    </location>
</feature>
<feature type="domain" description="KIAA1045 RING finger" evidence="2">
    <location>
        <begin position="166"/>
        <end position="234"/>
    </location>
</feature>
<feature type="compositionally biased region" description="Low complexity" evidence="1">
    <location>
        <begin position="31"/>
        <end position="40"/>
    </location>
</feature>
<organism evidence="3 4">
    <name type="scientific">Aplysia californica</name>
    <name type="common">California sea hare</name>
    <dbReference type="NCBI Taxonomy" id="6500"/>
    <lineage>
        <taxon>Eukaryota</taxon>
        <taxon>Metazoa</taxon>
        <taxon>Spiralia</taxon>
        <taxon>Lophotrochozoa</taxon>
        <taxon>Mollusca</taxon>
        <taxon>Gastropoda</taxon>
        <taxon>Heterobranchia</taxon>
        <taxon>Euthyneura</taxon>
        <taxon>Tectipleura</taxon>
        <taxon>Aplysiida</taxon>
        <taxon>Aplysioidea</taxon>
        <taxon>Aplysiidae</taxon>
        <taxon>Aplysia</taxon>
    </lineage>
</organism>
<dbReference type="InterPro" id="IPR013083">
    <property type="entry name" value="Znf_RING/FYVE/PHD"/>
</dbReference>
<dbReference type="GeneID" id="101861731"/>
<feature type="compositionally biased region" description="Polar residues" evidence="1">
    <location>
        <begin position="504"/>
        <end position="515"/>
    </location>
</feature>
<feature type="compositionally biased region" description="Polar residues" evidence="1">
    <location>
        <begin position="528"/>
        <end position="552"/>
    </location>
</feature>
<protein>
    <submittedName>
        <fullName evidence="4">Uncharacterized protein LOC101861731</fullName>
    </submittedName>
</protein>
<dbReference type="InterPro" id="IPR031946">
    <property type="entry name" value="KIAA1045_Zf_RING"/>
</dbReference>
<feature type="compositionally biased region" description="Basic residues" evidence="1">
    <location>
        <begin position="47"/>
        <end position="56"/>
    </location>
</feature>
<evidence type="ECO:0000256" key="1">
    <source>
        <dbReference type="SAM" id="MobiDB-lite"/>
    </source>
</evidence>
<dbReference type="SUPFAM" id="SSF57903">
    <property type="entry name" value="FYVE/PHD zinc finger"/>
    <property type="match status" value="1"/>
</dbReference>